<dbReference type="InterPro" id="IPR015943">
    <property type="entry name" value="WD40/YVTN_repeat-like_dom_sf"/>
</dbReference>
<feature type="repeat" description="WD" evidence="3">
    <location>
        <begin position="693"/>
        <end position="734"/>
    </location>
</feature>
<evidence type="ECO:0000313" key="7">
    <source>
        <dbReference type="EMBL" id="GCD40746.1"/>
    </source>
</evidence>
<dbReference type="Pfam" id="PF20703">
    <property type="entry name" value="nSTAND1"/>
    <property type="match status" value="1"/>
</dbReference>
<accession>A0A401VUL2</accession>
<keyword evidence="5" id="KW-0812">Transmembrane</keyword>
<dbReference type="InterPro" id="IPR020472">
    <property type="entry name" value="WD40_PAC1"/>
</dbReference>
<keyword evidence="1 3" id="KW-0853">WD repeat</keyword>
<dbReference type="PANTHER" id="PTHR44019">
    <property type="entry name" value="WD REPEAT-CONTAINING PROTEIN 55"/>
    <property type="match status" value="1"/>
</dbReference>
<name>A0A401VUL2_STREY</name>
<keyword evidence="5" id="KW-0472">Membrane</keyword>
<feature type="transmembrane region" description="Helical" evidence="5">
    <location>
        <begin position="521"/>
        <end position="541"/>
    </location>
</feature>
<feature type="repeat" description="WD" evidence="3">
    <location>
        <begin position="1070"/>
        <end position="1111"/>
    </location>
</feature>
<feature type="repeat" description="WD" evidence="3">
    <location>
        <begin position="735"/>
        <end position="776"/>
    </location>
</feature>
<sequence>MGRRELPLDPAAGPVQRFAHELRTLRRAAGGITYRAMAQRVDCSAPTLSRAASGEQLASLSTVLAYVRACGGEEAEWAERWRRAAREVAAVPVPPEQEEGVEPPYRGLARFEVADEKRFFGREALVATLVDSALAHRLTVVVGPSGSGKSSLLRAGLVPRLQQTADPDRRPAALRLLTPGAQPLRTHRARCVPAGQESGAGDTWLIVDQFEELFTLCHDPSQRTGFLRLLLAARAADSGLRVVLGVRADFYGRLLELPELAAATAESTVAVASMSPDELRQAIVKPATAAGLFVERPLTARLIHEVDQEPGGLPLLSHALLETWRRRRGRNLTLEAYEAAGGIHGAVAQSAEDLCTGLTPDQARAARRILLRLIAPGQGRPDTRRPAPRTELGAEDPTTARVLERLARARLVTTEEDSVHLAHEALITSWPRLQQWVDDDRERLIVHRRLTEAAAVWAALDRDPGALYRGTRLAAAREAFATSAARGDLAPLEEEFLTAATTAHEQEQRTAARTTRRLRQAAVSLAVLLALALIAGMVAFAQYRSSEGQRRTALSRQLAAQSVTLLDGHPDLASLLAVHAYRIRPTAEATASVFAAAALPARRRLSGHTQGVKTVAFGPDGTFLASGSDDGTVRLWNTGTGRSRTVSNATAAGRRTGPNTVAFTADGRTLATADGEGTVRLQDTGTGRRQATLPGHASAVTSMAFSPDGRTLATGSWDTTVRLWDTRELTARTVLTDHSDRIKAIAFSPDGRTLATAGDDGAVKLRDAATGEPRTTLADRSDVVVTLAFSPDGSTLATGSDDGTVRLCAPDDGATRTVLSGHTDAVTSVAFSPDGSTLASSSDDGTVRLWETRTGKSGAALSGNAGGTTAIAFGPGGRTLATGSADGALWLWDVRRTRARTTLTGHTGDVTSVAFGRDGRTVATGSDEGAARLWDSRTGRSRAVLGGHSRAVLSVAFSPDGRTLATGAEDETVQLWDAATGRKRVAFDVESSVLTLAFSPDGRTLATGDTDGGVRLWDTDRGRSWSTLGESGPPVTSVAFSPDGRTLATGGHDHKVRLWDLSVRQLNATLSGHRDTVWAVAFSPDGQTLASGSSDGTVRLRDTETGGTRTVLTGHTGPVRSVVFTPDGRTLATGGDDRTVRLWDLASAQPRLTLPGRGWPVTSMAVSPDGRTLAVGQTDNKAHLWRLDLPVPEEAIARICRTVDRDLTHQERTTYLTDPPRHEGCAP</sequence>
<evidence type="ECO:0000256" key="1">
    <source>
        <dbReference type="ARBA" id="ARBA00022574"/>
    </source>
</evidence>
<feature type="repeat" description="WD" evidence="3">
    <location>
        <begin position="777"/>
        <end position="807"/>
    </location>
</feature>
<proteinExistence type="predicted"/>
<dbReference type="CDD" id="cd00093">
    <property type="entry name" value="HTH_XRE"/>
    <property type="match status" value="1"/>
</dbReference>
<dbReference type="Proteomes" id="UP000286746">
    <property type="component" value="Unassembled WGS sequence"/>
</dbReference>
<evidence type="ECO:0000256" key="4">
    <source>
        <dbReference type="SAM" id="MobiDB-lite"/>
    </source>
</evidence>
<dbReference type="SMART" id="SM00530">
    <property type="entry name" value="HTH_XRE"/>
    <property type="match status" value="1"/>
</dbReference>
<organism evidence="7 8">
    <name type="scientific">Streptomyces paromomycinus</name>
    <name type="common">Streptomyces rimosus subsp. paromomycinus</name>
    <dbReference type="NCBI Taxonomy" id="92743"/>
    <lineage>
        <taxon>Bacteria</taxon>
        <taxon>Bacillati</taxon>
        <taxon>Actinomycetota</taxon>
        <taxon>Actinomycetes</taxon>
        <taxon>Kitasatosporales</taxon>
        <taxon>Streptomycetaceae</taxon>
        <taxon>Streptomyces</taxon>
    </lineage>
</organism>
<dbReference type="InterPro" id="IPR027417">
    <property type="entry name" value="P-loop_NTPase"/>
</dbReference>
<dbReference type="PROSITE" id="PS50082">
    <property type="entry name" value="WD_REPEATS_2"/>
    <property type="match status" value="13"/>
</dbReference>
<feature type="repeat" description="WD" evidence="3">
    <location>
        <begin position="990"/>
        <end position="1027"/>
    </location>
</feature>
<feature type="repeat" description="WD" evidence="3">
    <location>
        <begin position="1154"/>
        <end position="1188"/>
    </location>
</feature>
<evidence type="ECO:0000256" key="2">
    <source>
        <dbReference type="ARBA" id="ARBA00022737"/>
    </source>
</evidence>
<dbReference type="SMART" id="SM00320">
    <property type="entry name" value="WD40"/>
    <property type="match status" value="14"/>
</dbReference>
<dbReference type="Pfam" id="PF13560">
    <property type="entry name" value="HTH_31"/>
    <property type="match status" value="1"/>
</dbReference>
<feature type="domain" description="HTH cro/C1-type" evidence="6">
    <location>
        <begin position="21"/>
        <end position="77"/>
    </location>
</feature>
<dbReference type="Gene3D" id="2.130.10.10">
    <property type="entry name" value="YVTN repeat-like/Quinoprotein amine dehydrogenase"/>
    <property type="match status" value="6"/>
</dbReference>
<dbReference type="Gene3D" id="1.10.260.40">
    <property type="entry name" value="lambda repressor-like DNA-binding domains"/>
    <property type="match status" value="1"/>
</dbReference>
<dbReference type="Pfam" id="PF00400">
    <property type="entry name" value="WD40"/>
    <property type="match status" value="13"/>
</dbReference>
<dbReference type="PRINTS" id="PR00320">
    <property type="entry name" value="GPROTEINBRPT"/>
</dbReference>
<feature type="repeat" description="WD" evidence="3">
    <location>
        <begin position="903"/>
        <end position="944"/>
    </location>
</feature>
<dbReference type="AlphaFoldDB" id="A0A401VUL2"/>
<keyword evidence="2" id="KW-0677">Repeat</keyword>
<dbReference type="InterPro" id="IPR010982">
    <property type="entry name" value="Lambda_DNA-bd_dom_sf"/>
</dbReference>
<comment type="caution">
    <text evidence="7">The sequence shown here is derived from an EMBL/GenBank/DDBJ whole genome shotgun (WGS) entry which is preliminary data.</text>
</comment>
<feature type="repeat" description="WD" evidence="3">
    <location>
        <begin position="945"/>
        <end position="986"/>
    </location>
</feature>
<keyword evidence="5" id="KW-1133">Transmembrane helix</keyword>
<dbReference type="InterPro" id="IPR050505">
    <property type="entry name" value="WDR55/POC1"/>
</dbReference>
<dbReference type="Gene3D" id="3.40.50.300">
    <property type="entry name" value="P-loop containing nucleotide triphosphate hydrolases"/>
    <property type="match status" value="1"/>
</dbReference>
<gene>
    <name evidence="7" type="ORF">GKJPGBOP_00399</name>
</gene>
<dbReference type="PROSITE" id="PS00678">
    <property type="entry name" value="WD_REPEATS_1"/>
    <property type="match status" value="7"/>
</dbReference>
<dbReference type="PANTHER" id="PTHR44019:SF8">
    <property type="entry name" value="POC1 CENTRIOLAR PROTEIN HOMOLOG"/>
    <property type="match status" value="1"/>
</dbReference>
<keyword evidence="8" id="KW-1185">Reference proteome</keyword>
<dbReference type="CDD" id="cd00200">
    <property type="entry name" value="WD40"/>
    <property type="match status" value="2"/>
</dbReference>
<feature type="repeat" description="WD" evidence="3">
    <location>
        <begin position="605"/>
        <end position="646"/>
    </location>
</feature>
<reference evidence="7 8" key="1">
    <citation type="submission" date="2018-11" db="EMBL/GenBank/DDBJ databases">
        <title>Whole genome sequence of Streptomyces paromomycinus NBRC 15454(T).</title>
        <authorList>
            <person name="Komaki H."/>
            <person name="Tamura T."/>
        </authorList>
    </citation>
    <scope>NUCLEOTIDE SEQUENCE [LARGE SCALE GENOMIC DNA]</scope>
    <source>
        <strain evidence="7 8">NBRC 15454</strain>
    </source>
</reference>
<dbReference type="InterPro" id="IPR019775">
    <property type="entry name" value="WD40_repeat_CS"/>
</dbReference>
<dbReference type="InterPro" id="IPR036322">
    <property type="entry name" value="WD40_repeat_dom_sf"/>
</dbReference>
<feature type="repeat" description="WD" evidence="3">
    <location>
        <begin position="861"/>
        <end position="902"/>
    </location>
</feature>
<feature type="region of interest" description="Disordered" evidence="4">
    <location>
        <begin position="634"/>
        <end position="659"/>
    </location>
</feature>
<dbReference type="SUPFAM" id="SSF47413">
    <property type="entry name" value="lambda repressor-like DNA-binding domains"/>
    <property type="match status" value="1"/>
</dbReference>
<evidence type="ECO:0000313" key="8">
    <source>
        <dbReference type="Proteomes" id="UP000286746"/>
    </source>
</evidence>
<protein>
    <recommendedName>
        <fullName evidence="6">HTH cro/C1-type domain-containing protein</fullName>
    </recommendedName>
</protein>
<dbReference type="GO" id="GO:0003677">
    <property type="term" value="F:DNA binding"/>
    <property type="evidence" value="ECO:0007669"/>
    <property type="project" value="InterPro"/>
</dbReference>
<feature type="repeat" description="WD" evidence="3">
    <location>
        <begin position="1028"/>
        <end position="1069"/>
    </location>
</feature>
<dbReference type="PROSITE" id="PS50294">
    <property type="entry name" value="WD_REPEATS_REGION"/>
    <property type="match status" value="12"/>
</dbReference>
<dbReference type="InterPro" id="IPR001387">
    <property type="entry name" value="Cro/C1-type_HTH"/>
</dbReference>
<dbReference type="RefSeq" id="WP_125051236.1">
    <property type="nucleotide sequence ID" value="NZ_BHZD01000001.1"/>
</dbReference>
<feature type="repeat" description="WD" evidence="3">
    <location>
        <begin position="819"/>
        <end position="860"/>
    </location>
</feature>
<dbReference type="InterPro" id="IPR001680">
    <property type="entry name" value="WD40_rpt"/>
</dbReference>
<dbReference type="SUPFAM" id="SSF50978">
    <property type="entry name" value="WD40 repeat-like"/>
    <property type="match status" value="3"/>
</dbReference>
<feature type="repeat" description="WD" evidence="3">
    <location>
        <begin position="1112"/>
        <end position="1153"/>
    </location>
</feature>
<evidence type="ECO:0000256" key="3">
    <source>
        <dbReference type="PROSITE-ProRule" id="PRU00221"/>
    </source>
</evidence>
<evidence type="ECO:0000259" key="6">
    <source>
        <dbReference type="SMART" id="SM00530"/>
    </source>
</evidence>
<dbReference type="InterPro" id="IPR049052">
    <property type="entry name" value="nSTAND1"/>
</dbReference>
<dbReference type="SUPFAM" id="SSF52540">
    <property type="entry name" value="P-loop containing nucleoside triphosphate hydrolases"/>
    <property type="match status" value="1"/>
</dbReference>
<evidence type="ECO:0000256" key="5">
    <source>
        <dbReference type="SAM" id="Phobius"/>
    </source>
</evidence>
<dbReference type="EMBL" id="BHZD01000001">
    <property type="protein sequence ID" value="GCD40746.1"/>
    <property type="molecule type" value="Genomic_DNA"/>
</dbReference>
<feature type="compositionally biased region" description="Polar residues" evidence="4">
    <location>
        <begin position="635"/>
        <end position="650"/>
    </location>
</feature>